<accession>E1Z5L7</accession>
<keyword evidence="5" id="KW-0472">Membrane</keyword>
<dbReference type="InParanoid" id="E1Z5L7"/>
<dbReference type="Gene3D" id="3.40.50.300">
    <property type="entry name" value="P-loop containing nucleotide triphosphate hydrolases"/>
    <property type="match status" value="1"/>
</dbReference>
<reference evidence="10 11" key="1">
    <citation type="journal article" date="2010" name="Plant Cell">
        <title>The Chlorella variabilis NC64A genome reveals adaptation to photosymbiosis, coevolution with viruses, and cryptic sex.</title>
        <authorList>
            <person name="Blanc G."/>
            <person name="Duncan G."/>
            <person name="Agarkova I."/>
            <person name="Borodovsky M."/>
            <person name="Gurnon J."/>
            <person name="Kuo A."/>
            <person name="Lindquist E."/>
            <person name="Lucas S."/>
            <person name="Pangilinan J."/>
            <person name="Polle J."/>
            <person name="Salamov A."/>
            <person name="Terry A."/>
            <person name="Yamada T."/>
            <person name="Dunigan D.D."/>
            <person name="Grigoriev I.V."/>
            <person name="Claverie J.M."/>
            <person name="Van Etten J.L."/>
        </authorList>
    </citation>
    <scope>NUCLEOTIDE SEQUENCE [LARGE SCALE GENOMIC DNA]</scope>
    <source>
        <strain evidence="10 11">NC64A</strain>
    </source>
</reference>
<feature type="region of interest" description="Disordered" evidence="8">
    <location>
        <begin position="712"/>
        <end position="836"/>
    </location>
</feature>
<feature type="compositionally biased region" description="Polar residues" evidence="8">
    <location>
        <begin position="796"/>
        <end position="805"/>
    </location>
</feature>
<name>E1Z5L7_CHLVA</name>
<keyword evidence="2" id="KW-0808">Transferase</keyword>
<dbReference type="InterPro" id="IPR036020">
    <property type="entry name" value="WW_dom_sf"/>
</dbReference>
<dbReference type="eggNOG" id="ENOG502QVVW">
    <property type="taxonomic scope" value="Eukaryota"/>
</dbReference>
<feature type="compositionally biased region" description="Polar residues" evidence="8">
    <location>
        <begin position="719"/>
        <end position="728"/>
    </location>
</feature>
<dbReference type="OrthoDB" id="406981at2759"/>
<organism evidence="11">
    <name type="scientific">Chlorella variabilis</name>
    <name type="common">Green alga</name>
    <dbReference type="NCBI Taxonomy" id="554065"/>
    <lineage>
        <taxon>Eukaryota</taxon>
        <taxon>Viridiplantae</taxon>
        <taxon>Chlorophyta</taxon>
        <taxon>core chlorophytes</taxon>
        <taxon>Trebouxiophyceae</taxon>
        <taxon>Chlorellales</taxon>
        <taxon>Chlorellaceae</taxon>
        <taxon>Chlorella clade</taxon>
        <taxon>Chlorella</taxon>
    </lineage>
</organism>
<dbReference type="GO" id="GO:0017095">
    <property type="term" value="F:heparan sulfate 6-sulfotransferase activity"/>
    <property type="evidence" value="ECO:0007669"/>
    <property type="project" value="TreeGrafter"/>
</dbReference>
<evidence type="ECO:0000256" key="4">
    <source>
        <dbReference type="ARBA" id="ARBA00022989"/>
    </source>
</evidence>
<dbReference type="Gene3D" id="2.20.70.10">
    <property type="match status" value="1"/>
</dbReference>
<feature type="compositionally biased region" description="Basic and acidic residues" evidence="8">
    <location>
        <begin position="457"/>
        <end position="470"/>
    </location>
</feature>
<dbReference type="PANTHER" id="PTHR12812:SF0">
    <property type="entry name" value="HEPARAN-SULFATE 6-O-SULFOTRANSFERASE"/>
    <property type="match status" value="1"/>
</dbReference>
<feature type="compositionally biased region" description="Basic and acidic residues" evidence="8">
    <location>
        <begin position="740"/>
        <end position="757"/>
    </location>
</feature>
<dbReference type="InterPro" id="IPR027417">
    <property type="entry name" value="P-loop_NTPase"/>
</dbReference>
<dbReference type="GeneID" id="17358007"/>
<evidence type="ECO:0000256" key="7">
    <source>
        <dbReference type="SAM" id="Coils"/>
    </source>
</evidence>
<feature type="region of interest" description="Disordered" evidence="8">
    <location>
        <begin position="420"/>
        <end position="553"/>
    </location>
</feature>
<feature type="compositionally biased region" description="Basic and acidic residues" evidence="8">
    <location>
        <begin position="436"/>
        <end position="445"/>
    </location>
</feature>
<keyword evidence="7" id="KW-0175">Coiled coil</keyword>
<keyword evidence="6" id="KW-0325">Glycoprotein</keyword>
<dbReference type="PANTHER" id="PTHR12812">
    <property type="entry name" value="HEPARAN SULFATE 6-O-SULFOTRANSFERASE 3"/>
    <property type="match status" value="1"/>
</dbReference>
<gene>
    <name evidence="10" type="ORF">CHLNCDRAFT_56881</name>
</gene>
<dbReference type="GO" id="GO:0016020">
    <property type="term" value="C:membrane"/>
    <property type="evidence" value="ECO:0007669"/>
    <property type="project" value="UniProtKB-SubCell"/>
</dbReference>
<evidence type="ECO:0000313" key="11">
    <source>
        <dbReference type="Proteomes" id="UP000008141"/>
    </source>
</evidence>
<dbReference type="AlphaFoldDB" id="E1Z5L7"/>
<feature type="compositionally biased region" description="Acidic residues" evidence="8">
    <location>
        <begin position="494"/>
        <end position="517"/>
    </location>
</feature>
<evidence type="ECO:0000256" key="2">
    <source>
        <dbReference type="ARBA" id="ARBA00022679"/>
    </source>
</evidence>
<keyword evidence="3" id="KW-0812">Transmembrane</keyword>
<evidence type="ECO:0000259" key="9">
    <source>
        <dbReference type="PROSITE" id="PS50020"/>
    </source>
</evidence>
<evidence type="ECO:0000313" key="10">
    <source>
        <dbReference type="EMBL" id="EFN58495.1"/>
    </source>
</evidence>
<dbReference type="KEGG" id="cvr:CHLNCDRAFT_56881"/>
<feature type="compositionally biased region" description="Polar residues" evidence="8">
    <location>
        <begin position="827"/>
        <end position="836"/>
    </location>
</feature>
<dbReference type="RefSeq" id="XP_005850597.1">
    <property type="nucleotide sequence ID" value="XM_005850535.1"/>
</dbReference>
<sequence length="836" mass="91025">MLQQHLSHSVQCWPAGEAADGSGLAGWPEQPPMPPDAGAASVLGFRCARPCFLAHRSLRVGPTPAAGKTYANCFLRTALPPSKRCAKSYDQLRLNVSMEDCQTLISHDDFSISQFFPEGAATITQLRRPVERIISSYEFAVDVAAKGVLHPERPRKNPKRRADFVGTLEVWPWSILIPWFKQDMADRMEKLRLQTLNDLTAWRAFTSPDNRTYYWNEVKNSSVWTLPDPEPVLNPYNNSLVMPLHEFVEHPIAEELLHNGAALQVLGLTNYSYWAGTEALRRCVRSNSIAREMLLTLATKRLKTMAHVGLTERLDESVLSLAADLGLGLDGAAYKYTSSSAFTYDDGAANDDDLLTFYSAIEGHRNLTVARREAAQRVKAIVEQQRDLKRELDELTPRLTALVDREAQWLEEQHALKAAAEAVDSGATDWEAQEGEGGREAQHGEADEEAQEGEAEGEAHEGEEAHHDGQTSETAAEEDAAEGMAEDAASGSEEVLDGDTQVSDEEGEAQADGEGEDGAAGSDDAAEGQGEAGAQEEEEEPEEEDEGLTDIDSPWAEEIVALDQEVLAKQERMKQLESELVSLQNSGLVVSADEATGRARQLIPDEHYLLPSETLGHAYVRCANVRDIAAVAGEGGRAGKGRRERRKVYKHLRTPWGETFRFEAQSRQLIPEDVTARIHQLNALDEELWKAGHALLEKKLEEQRAAGLLQSFPPFASPQMATAEQQQSSKRRKLHSTGEVVREEGPQAHRPPVHDSGAELYANDRAAAAAAANDSEAANNSDSANDSAAAGDSEDTAGSTGATANDTEATAPEASTTSATADAMINASAQSAHDEL</sequence>
<proteinExistence type="predicted"/>
<comment type="subcellular location">
    <subcellularLocation>
        <location evidence="1">Membrane</location>
        <topology evidence="1">Single-pass membrane protein</topology>
    </subcellularLocation>
</comment>
<dbReference type="PROSITE" id="PS50020">
    <property type="entry name" value="WW_DOMAIN_2"/>
    <property type="match status" value="1"/>
</dbReference>
<feature type="compositionally biased region" description="Low complexity" evidence="8">
    <location>
        <begin position="519"/>
        <end position="533"/>
    </location>
</feature>
<dbReference type="Proteomes" id="UP000008141">
    <property type="component" value="Unassembled WGS sequence"/>
</dbReference>
<evidence type="ECO:0000256" key="5">
    <source>
        <dbReference type="ARBA" id="ARBA00023136"/>
    </source>
</evidence>
<keyword evidence="4" id="KW-1133">Transmembrane helix</keyword>
<dbReference type="STRING" id="554065.E1Z5L7"/>
<keyword evidence="11" id="KW-1185">Reference proteome</keyword>
<feature type="compositionally biased region" description="Acidic residues" evidence="8">
    <location>
        <begin position="534"/>
        <end position="549"/>
    </location>
</feature>
<feature type="compositionally biased region" description="Acidic residues" evidence="8">
    <location>
        <begin position="475"/>
        <end position="485"/>
    </location>
</feature>
<feature type="compositionally biased region" description="Low complexity" evidence="8">
    <location>
        <begin position="806"/>
        <end position="823"/>
    </location>
</feature>
<evidence type="ECO:0000256" key="1">
    <source>
        <dbReference type="ARBA" id="ARBA00004167"/>
    </source>
</evidence>
<feature type="coiled-coil region" evidence="7">
    <location>
        <begin position="559"/>
        <end position="586"/>
    </location>
</feature>
<feature type="domain" description="WW" evidence="9">
    <location>
        <begin position="202"/>
        <end position="229"/>
    </location>
</feature>
<dbReference type="EMBL" id="GL433837">
    <property type="protein sequence ID" value="EFN58495.1"/>
    <property type="molecule type" value="Genomic_DNA"/>
</dbReference>
<evidence type="ECO:0000256" key="6">
    <source>
        <dbReference type="ARBA" id="ARBA00023180"/>
    </source>
</evidence>
<dbReference type="SUPFAM" id="SSF51045">
    <property type="entry name" value="WW domain"/>
    <property type="match status" value="1"/>
</dbReference>
<protein>
    <recommendedName>
        <fullName evidence="9">WW domain-containing protein</fullName>
    </recommendedName>
</protein>
<feature type="compositionally biased region" description="Low complexity" evidence="8">
    <location>
        <begin position="763"/>
        <end position="791"/>
    </location>
</feature>
<feature type="compositionally biased region" description="Acidic residues" evidence="8">
    <location>
        <begin position="446"/>
        <end position="456"/>
    </location>
</feature>
<dbReference type="InterPro" id="IPR010635">
    <property type="entry name" value="Heparan_SO4-6-sulfoTrfase"/>
</dbReference>
<evidence type="ECO:0000256" key="8">
    <source>
        <dbReference type="SAM" id="MobiDB-lite"/>
    </source>
</evidence>
<dbReference type="InterPro" id="IPR001202">
    <property type="entry name" value="WW_dom"/>
</dbReference>
<evidence type="ECO:0000256" key="3">
    <source>
        <dbReference type="ARBA" id="ARBA00022692"/>
    </source>
</evidence>
<dbReference type="CDD" id="cd00201">
    <property type="entry name" value="WW"/>
    <property type="match status" value="1"/>
</dbReference>